<dbReference type="AlphaFoldDB" id="A0A6J7KIX5"/>
<feature type="domain" description="Uracil-DNA glycosylase-like" evidence="5">
    <location>
        <begin position="41"/>
        <end position="197"/>
    </location>
</feature>
<dbReference type="InterPro" id="IPR005122">
    <property type="entry name" value="Uracil-DNA_glycosylase-like"/>
</dbReference>
<reference evidence="6" key="1">
    <citation type="submission" date="2020-05" db="EMBL/GenBank/DDBJ databases">
        <authorList>
            <person name="Chiriac C."/>
            <person name="Salcher M."/>
            <person name="Ghai R."/>
            <person name="Kavagutti S V."/>
        </authorList>
    </citation>
    <scope>NUCLEOTIDE SEQUENCE</scope>
</reference>
<dbReference type="SMART" id="SM00987">
    <property type="entry name" value="UreE_C"/>
    <property type="match status" value="1"/>
</dbReference>
<keyword evidence="4" id="KW-0234">DNA repair</keyword>
<proteinExistence type="inferred from homology"/>
<evidence type="ECO:0000313" key="6">
    <source>
        <dbReference type="EMBL" id="CAB4954753.1"/>
    </source>
</evidence>
<dbReference type="GO" id="GO:0097510">
    <property type="term" value="P:base-excision repair, AP site formation via deaminated base removal"/>
    <property type="evidence" value="ECO:0007669"/>
    <property type="project" value="TreeGrafter"/>
</dbReference>
<keyword evidence="2" id="KW-0227">DNA damage</keyword>
<dbReference type="SMART" id="SM00986">
    <property type="entry name" value="UDG"/>
    <property type="match status" value="1"/>
</dbReference>
<dbReference type="InterPro" id="IPR002043">
    <property type="entry name" value="UDG_fam1"/>
</dbReference>
<dbReference type="PANTHER" id="PTHR11264:SF0">
    <property type="entry name" value="URACIL-DNA GLYCOSYLASE"/>
    <property type="match status" value="1"/>
</dbReference>
<dbReference type="InterPro" id="IPR036895">
    <property type="entry name" value="Uracil-DNA_glycosylase-like_sf"/>
</dbReference>
<accession>A0A6J7KIX5</accession>
<dbReference type="SUPFAM" id="SSF52141">
    <property type="entry name" value="Uracil-DNA glycosylase-like"/>
    <property type="match status" value="1"/>
</dbReference>
<dbReference type="InterPro" id="IPR018085">
    <property type="entry name" value="Ura-DNA_Glyclase_AS"/>
</dbReference>
<gene>
    <name evidence="6" type="ORF">UFOPK3828_00587</name>
</gene>
<keyword evidence="3" id="KW-0378">Hydrolase</keyword>
<dbReference type="Pfam" id="PF03167">
    <property type="entry name" value="UDG"/>
    <property type="match status" value="1"/>
</dbReference>
<dbReference type="NCBIfam" id="NF003592">
    <property type="entry name" value="PRK05254.1-5"/>
    <property type="match status" value="1"/>
</dbReference>
<dbReference type="Gene3D" id="3.40.470.10">
    <property type="entry name" value="Uracil-DNA glycosylase-like domain"/>
    <property type="match status" value="1"/>
</dbReference>
<dbReference type="NCBIfam" id="NF003588">
    <property type="entry name" value="PRK05254.1-1"/>
    <property type="match status" value="1"/>
</dbReference>
<dbReference type="PANTHER" id="PTHR11264">
    <property type="entry name" value="URACIL-DNA GLYCOSYLASE"/>
    <property type="match status" value="1"/>
</dbReference>
<evidence type="ECO:0000256" key="2">
    <source>
        <dbReference type="ARBA" id="ARBA00022763"/>
    </source>
</evidence>
<evidence type="ECO:0000256" key="4">
    <source>
        <dbReference type="ARBA" id="ARBA00023204"/>
    </source>
</evidence>
<dbReference type="HAMAP" id="MF_00148">
    <property type="entry name" value="UDG"/>
    <property type="match status" value="1"/>
</dbReference>
<sequence length="209" mass="23172">MLSDQLPKQWQIAIPKSRELLDNLQITKPYIPSQEKIFAAFSQPISEIKVCIVGQDPYPNPKHAMGLAFSVPAEVKNLPPTLKNIFKELESDIGSSPSSGDLTEWSNRGVMLLNPILTTSPNLSKAHANLGWEMFTNEVVSYLGKRPIVFILWGNSAGKLQKFVPHENCLISVHPSPLSSYRGFFGSKPFSKANARLSELGISPVDWNI</sequence>
<dbReference type="CDD" id="cd10027">
    <property type="entry name" value="UDG-F1-like"/>
    <property type="match status" value="1"/>
</dbReference>
<protein>
    <submittedName>
        <fullName evidence="6">Unannotated protein</fullName>
    </submittedName>
</protein>
<organism evidence="6">
    <name type="scientific">freshwater metagenome</name>
    <dbReference type="NCBI Taxonomy" id="449393"/>
    <lineage>
        <taxon>unclassified sequences</taxon>
        <taxon>metagenomes</taxon>
        <taxon>ecological metagenomes</taxon>
    </lineage>
</organism>
<dbReference type="PROSITE" id="PS00130">
    <property type="entry name" value="U_DNA_GLYCOSYLASE"/>
    <property type="match status" value="1"/>
</dbReference>
<evidence type="ECO:0000256" key="1">
    <source>
        <dbReference type="ARBA" id="ARBA00008184"/>
    </source>
</evidence>
<dbReference type="GO" id="GO:0004844">
    <property type="term" value="F:uracil DNA N-glycosylase activity"/>
    <property type="evidence" value="ECO:0007669"/>
    <property type="project" value="InterPro"/>
</dbReference>
<name>A0A6J7KIX5_9ZZZZ</name>
<dbReference type="EMBL" id="CAFBNP010000101">
    <property type="protein sequence ID" value="CAB4954753.1"/>
    <property type="molecule type" value="Genomic_DNA"/>
</dbReference>
<comment type="similarity">
    <text evidence="1">Belongs to the uracil-DNA glycosylase (UDG) superfamily. UNG family.</text>
</comment>
<evidence type="ECO:0000259" key="5">
    <source>
        <dbReference type="SMART" id="SM00986"/>
    </source>
</evidence>
<evidence type="ECO:0000256" key="3">
    <source>
        <dbReference type="ARBA" id="ARBA00022801"/>
    </source>
</evidence>